<dbReference type="SMART" id="SM00448">
    <property type="entry name" value="REC"/>
    <property type="match status" value="1"/>
</dbReference>
<dbReference type="InterPro" id="IPR052893">
    <property type="entry name" value="TCS_response_regulator"/>
</dbReference>
<name>A0A5C6VPU8_9FLAO</name>
<evidence type="ECO:0000259" key="2">
    <source>
        <dbReference type="PROSITE" id="PS50110"/>
    </source>
</evidence>
<keyword evidence="4" id="KW-1185">Reference proteome</keyword>
<dbReference type="Pfam" id="PF00072">
    <property type="entry name" value="Response_reg"/>
    <property type="match status" value="1"/>
</dbReference>
<dbReference type="InterPro" id="IPR001789">
    <property type="entry name" value="Sig_transdc_resp-reg_receiver"/>
</dbReference>
<proteinExistence type="predicted"/>
<dbReference type="SUPFAM" id="SSF52172">
    <property type="entry name" value="CheY-like"/>
    <property type="match status" value="1"/>
</dbReference>
<sequence>MGRLKSIMVVDDDEVNNFILKELLLEADVADEINIKSSVDEAIAGLSGAKGNSIPQLILLDINMPVKDGFDFLEEYYENGLDTNETRIILLTSSLFERDKAAVSKYPRVVDFVIKPLDMGYFKRLVSQIAVSS</sequence>
<feature type="modified residue" description="4-aspartylphosphate" evidence="1">
    <location>
        <position position="61"/>
    </location>
</feature>
<dbReference type="Proteomes" id="UP000321168">
    <property type="component" value="Unassembled WGS sequence"/>
</dbReference>
<evidence type="ECO:0000256" key="1">
    <source>
        <dbReference type="PROSITE-ProRule" id="PRU00169"/>
    </source>
</evidence>
<dbReference type="PANTHER" id="PTHR44520">
    <property type="entry name" value="RESPONSE REGULATOR RCP1-RELATED"/>
    <property type="match status" value="1"/>
</dbReference>
<dbReference type="PROSITE" id="PS50110">
    <property type="entry name" value="RESPONSE_REGULATORY"/>
    <property type="match status" value="1"/>
</dbReference>
<accession>A0A5C6VPU8</accession>
<dbReference type="GO" id="GO:0000160">
    <property type="term" value="P:phosphorelay signal transduction system"/>
    <property type="evidence" value="ECO:0007669"/>
    <property type="project" value="InterPro"/>
</dbReference>
<dbReference type="PANTHER" id="PTHR44520:SF2">
    <property type="entry name" value="RESPONSE REGULATOR RCP1"/>
    <property type="match status" value="1"/>
</dbReference>
<reference evidence="3 4" key="1">
    <citation type="submission" date="2019-08" db="EMBL/GenBank/DDBJ databases">
        <title>Genome of Luteibaculum oceani JCM 18817.</title>
        <authorList>
            <person name="Bowman J.P."/>
        </authorList>
    </citation>
    <scope>NUCLEOTIDE SEQUENCE [LARGE SCALE GENOMIC DNA]</scope>
    <source>
        <strain evidence="3 4">JCM 18817</strain>
    </source>
</reference>
<keyword evidence="1" id="KW-0597">Phosphoprotein</keyword>
<comment type="caution">
    <text evidence="3">The sequence shown here is derived from an EMBL/GenBank/DDBJ whole genome shotgun (WGS) entry which is preliminary data.</text>
</comment>
<protein>
    <submittedName>
        <fullName evidence="3">Response regulator</fullName>
    </submittedName>
</protein>
<dbReference type="EMBL" id="VORB01000001">
    <property type="protein sequence ID" value="TXC85378.1"/>
    <property type="molecule type" value="Genomic_DNA"/>
</dbReference>
<dbReference type="OrthoDB" id="673128at2"/>
<evidence type="ECO:0000313" key="3">
    <source>
        <dbReference type="EMBL" id="TXC85378.1"/>
    </source>
</evidence>
<organism evidence="3 4">
    <name type="scientific">Luteibaculum oceani</name>
    <dbReference type="NCBI Taxonomy" id="1294296"/>
    <lineage>
        <taxon>Bacteria</taxon>
        <taxon>Pseudomonadati</taxon>
        <taxon>Bacteroidota</taxon>
        <taxon>Flavobacteriia</taxon>
        <taxon>Flavobacteriales</taxon>
        <taxon>Luteibaculaceae</taxon>
        <taxon>Luteibaculum</taxon>
    </lineage>
</organism>
<gene>
    <name evidence="3" type="ORF">FRX97_01770</name>
</gene>
<dbReference type="RefSeq" id="WP_147012757.1">
    <property type="nucleotide sequence ID" value="NZ_VORB01000001.1"/>
</dbReference>
<dbReference type="Gene3D" id="3.40.50.2300">
    <property type="match status" value="1"/>
</dbReference>
<dbReference type="InterPro" id="IPR011006">
    <property type="entry name" value="CheY-like_superfamily"/>
</dbReference>
<evidence type="ECO:0000313" key="4">
    <source>
        <dbReference type="Proteomes" id="UP000321168"/>
    </source>
</evidence>
<dbReference type="AlphaFoldDB" id="A0A5C6VPU8"/>
<feature type="domain" description="Response regulatory" evidence="2">
    <location>
        <begin position="6"/>
        <end position="130"/>
    </location>
</feature>